<proteinExistence type="predicted"/>
<evidence type="ECO:0000313" key="5">
    <source>
        <dbReference type="Proteomes" id="UP000487117"/>
    </source>
</evidence>
<organism evidence="4 5">
    <name type="scientific">Stenotrophomonas maltophilia</name>
    <name type="common">Pseudomonas maltophilia</name>
    <name type="synonym">Xanthomonas maltophilia</name>
    <dbReference type="NCBI Taxonomy" id="40324"/>
    <lineage>
        <taxon>Bacteria</taxon>
        <taxon>Pseudomonadati</taxon>
        <taxon>Pseudomonadota</taxon>
        <taxon>Gammaproteobacteria</taxon>
        <taxon>Lysobacterales</taxon>
        <taxon>Lysobacteraceae</taxon>
        <taxon>Stenotrophomonas</taxon>
        <taxon>Stenotrophomonas maltophilia group</taxon>
    </lineage>
</organism>
<evidence type="ECO:0000256" key="2">
    <source>
        <dbReference type="SAM" id="MobiDB-lite"/>
    </source>
</evidence>
<feature type="compositionally biased region" description="Basic and acidic residues" evidence="2">
    <location>
        <begin position="280"/>
        <end position="293"/>
    </location>
</feature>
<dbReference type="EMBL" id="WNDS01000001">
    <property type="protein sequence ID" value="KAF1016793.1"/>
    <property type="molecule type" value="Genomic_DNA"/>
</dbReference>
<dbReference type="AlphaFoldDB" id="A0A7V8FIQ9"/>
<evidence type="ECO:0000256" key="3">
    <source>
        <dbReference type="SAM" id="SignalP"/>
    </source>
</evidence>
<protein>
    <recommendedName>
        <fullName evidence="6">Flp pilus assembly protein TadD</fullName>
    </recommendedName>
</protein>
<feature type="chain" id="PRO_5031372099" description="Flp pilus assembly protein TadD" evidence="3">
    <location>
        <begin position="17"/>
        <end position="293"/>
    </location>
</feature>
<feature type="signal peptide" evidence="3">
    <location>
        <begin position="1"/>
        <end position="16"/>
    </location>
</feature>
<evidence type="ECO:0008006" key="6">
    <source>
        <dbReference type="Google" id="ProtNLM"/>
    </source>
</evidence>
<keyword evidence="1" id="KW-0802">TPR repeat</keyword>
<evidence type="ECO:0000313" key="4">
    <source>
        <dbReference type="EMBL" id="KAF1016793.1"/>
    </source>
</evidence>
<accession>A0A7V8FIQ9</accession>
<reference evidence="5" key="1">
    <citation type="journal article" date="2020" name="MBio">
        <title>Horizontal gene transfer to a defensive symbiont with a reduced genome amongst a multipartite beetle microbiome.</title>
        <authorList>
            <person name="Waterworth S.C."/>
            <person name="Florez L.V."/>
            <person name="Rees E.R."/>
            <person name="Hertweck C."/>
            <person name="Kaltenpoth M."/>
            <person name="Kwan J.C."/>
        </authorList>
    </citation>
    <scope>NUCLEOTIDE SEQUENCE [LARGE SCALE GENOMIC DNA]</scope>
</reference>
<dbReference type="InterPro" id="IPR019734">
    <property type="entry name" value="TPR_rpt"/>
</dbReference>
<dbReference type="SUPFAM" id="SSF48452">
    <property type="entry name" value="TPR-like"/>
    <property type="match status" value="1"/>
</dbReference>
<dbReference type="PROSITE" id="PS50005">
    <property type="entry name" value="TPR"/>
    <property type="match status" value="1"/>
</dbReference>
<dbReference type="InterPro" id="IPR011990">
    <property type="entry name" value="TPR-like_helical_dom_sf"/>
</dbReference>
<dbReference type="Proteomes" id="UP000487117">
    <property type="component" value="Unassembled WGS sequence"/>
</dbReference>
<keyword evidence="3" id="KW-0732">Signal</keyword>
<sequence>MHLCLRSCLLLTAVLAAGRASTRNGYRQGPSLVEPTPAPQDQRVTYLDLIGRMQAQGAWFASLAHVDAFRQRFGDSPALRLLQADALRQTGQADAALALYQGLSSGPQAGAAAHGLGLIAASRNDDAASEQALARAAQLEPLNTDYLGDLGFARLRDGRFEQAREPLAKALELAPGNPRAAANLALWATLHGDAPTAERLTQQANLGEDSRLGVQHQAQQIRQRLQQRQQAAAVQASATTAHASVVLPAAADSRRLAVEPRKDARPAAPGEARLPPSMLERFRASDTVPETRP</sequence>
<feature type="region of interest" description="Disordered" evidence="2">
    <location>
        <begin position="257"/>
        <end position="293"/>
    </location>
</feature>
<name>A0A7V8FIQ9_STEMA</name>
<gene>
    <name evidence="4" type="ORF">GAK31_00051</name>
</gene>
<dbReference type="Gene3D" id="1.25.40.10">
    <property type="entry name" value="Tetratricopeptide repeat domain"/>
    <property type="match status" value="1"/>
</dbReference>
<evidence type="ECO:0000256" key="1">
    <source>
        <dbReference type="PROSITE-ProRule" id="PRU00339"/>
    </source>
</evidence>
<comment type="caution">
    <text evidence="4">The sequence shown here is derived from an EMBL/GenBank/DDBJ whole genome shotgun (WGS) entry which is preliminary data.</text>
</comment>
<feature type="repeat" description="TPR" evidence="1">
    <location>
        <begin position="144"/>
        <end position="177"/>
    </location>
</feature>